<organism evidence="2 3">
    <name type="scientific">Westerdykella ornata</name>
    <dbReference type="NCBI Taxonomy" id="318751"/>
    <lineage>
        <taxon>Eukaryota</taxon>
        <taxon>Fungi</taxon>
        <taxon>Dikarya</taxon>
        <taxon>Ascomycota</taxon>
        <taxon>Pezizomycotina</taxon>
        <taxon>Dothideomycetes</taxon>
        <taxon>Pleosporomycetidae</taxon>
        <taxon>Pleosporales</taxon>
        <taxon>Sporormiaceae</taxon>
        <taxon>Westerdykella</taxon>
    </lineage>
</organism>
<dbReference type="EMBL" id="ML986489">
    <property type="protein sequence ID" value="KAF2277757.1"/>
    <property type="molecule type" value="Genomic_DNA"/>
</dbReference>
<dbReference type="GeneID" id="54553961"/>
<evidence type="ECO:0000313" key="2">
    <source>
        <dbReference type="EMBL" id="KAF2277757.1"/>
    </source>
</evidence>
<name>A0A6A6JML0_WESOR</name>
<dbReference type="Pfam" id="PF00646">
    <property type="entry name" value="F-box"/>
    <property type="match status" value="1"/>
</dbReference>
<dbReference type="AlphaFoldDB" id="A0A6A6JML0"/>
<sequence>MASDTDEPTSIRELPVELAARVCKLLPRKGLLSFRLVSRFWAAVTTTLLSTALARDLHHLEVLVTEDGLRTLHGFCQIPEFRREIWTLTLLCLRPPVVANGHTQYADSIYNAIATFLHSGKALEILINIFNSLSAETGLTEVIIRNTNPDYAKSYFLRRRCGGRTLQASLLDCREEWLADLPRRPASKNISMDSFIGLNRSRSVTLEALRTSRFTRKIVRVHIEEEQCYHSCTELLASEQYIQGVDIKLGHEPENTHLVKQCLRDTASVEHLRIRGCRTSLKRPGACFTCHMLFRQLTELSYAHLTTFIISGISIPERSLADFIKQCSPALNRVVICNVSIYRGSWCDTFTELRQKRVEKLSLGNLLDSVDDRNPTTMLLYLVYEINQVAGKDNVLDYIGHIMTQMETVRAMMPMTREFYTVPMPSMPYLISHDIELFDFVSD</sequence>
<feature type="domain" description="F-box" evidence="1">
    <location>
        <begin position="8"/>
        <end position="57"/>
    </location>
</feature>
<dbReference type="Proteomes" id="UP000800097">
    <property type="component" value="Unassembled WGS sequence"/>
</dbReference>
<evidence type="ECO:0000259" key="1">
    <source>
        <dbReference type="PROSITE" id="PS50181"/>
    </source>
</evidence>
<dbReference type="RefSeq" id="XP_033655296.1">
    <property type="nucleotide sequence ID" value="XM_033800786.1"/>
</dbReference>
<protein>
    <recommendedName>
        <fullName evidence="1">F-box domain-containing protein</fullName>
    </recommendedName>
</protein>
<accession>A0A6A6JML0</accession>
<evidence type="ECO:0000313" key="3">
    <source>
        <dbReference type="Proteomes" id="UP000800097"/>
    </source>
</evidence>
<reference evidence="2" key="1">
    <citation type="journal article" date="2020" name="Stud. Mycol.">
        <title>101 Dothideomycetes genomes: a test case for predicting lifestyles and emergence of pathogens.</title>
        <authorList>
            <person name="Haridas S."/>
            <person name="Albert R."/>
            <person name="Binder M."/>
            <person name="Bloem J."/>
            <person name="Labutti K."/>
            <person name="Salamov A."/>
            <person name="Andreopoulos B."/>
            <person name="Baker S."/>
            <person name="Barry K."/>
            <person name="Bills G."/>
            <person name="Bluhm B."/>
            <person name="Cannon C."/>
            <person name="Castanera R."/>
            <person name="Culley D."/>
            <person name="Daum C."/>
            <person name="Ezra D."/>
            <person name="Gonzalez J."/>
            <person name="Henrissat B."/>
            <person name="Kuo A."/>
            <person name="Liang C."/>
            <person name="Lipzen A."/>
            <person name="Lutzoni F."/>
            <person name="Magnuson J."/>
            <person name="Mondo S."/>
            <person name="Nolan M."/>
            <person name="Ohm R."/>
            <person name="Pangilinan J."/>
            <person name="Park H.-J."/>
            <person name="Ramirez L."/>
            <person name="Alfaro M."/>
            <person name="Sun H."/>
            <person name="Tritt A."/>
            <person name="Yoshinaga Y."/>
            <person name="Zwiers L.-H."/>
            <person name="Turgeon B."/>
            <person name="Goodwin S."/>
            <person name="Spatafora J."/>
            <person name="Crous P."/>
            <person name="Grigoriev I."/>
        </authorList>
    </citation>
    <scope>NUCLEOTIDE SEQUENCE</scope>
    <source>
        <strain evidence="2">CBS 379.55</strain>
    </source>
</reference>
<dbReference type="PROSITE" id="PS50181">
    <property type="entry name" value="FBOX"/>
    <property type="match status" value="1"/>
</dbReference>
<proteinExistence type="predicted"/>
<gene>
    <name evidence="2" type="ORF">EI97DRAFT_457005</name>
</gene>
<dbReference type="SUPFAM" id="SSF81383">
    <property type="entry name" value="F-box domain"/>
    <property type="match status" value="1"/>
</dbReference>
<dbReference type="OrthoDB" id="3140657at2759"/>
<dbReference type="InterPro" id="IPR036047">
    <property type="entry name" value="F-box-like_dom_sf"/>
</dbReference>
<dbReference type="InterPro" id="IPR001810">
    <property type="entry name" value="F-box_dom"/>
</dbReference>
<keyword evidence="3" id="KW-1185">Reference proteome</keyword>